<dbReference type="PANTHER" id="PTHR21445:SF0">
    <property type="entry name" value="APURINIC-APYRIMIDINIC ENDONUCLEASE"/>
    <property type="match status" value="1"/>
</dbReference>
<feature type="binding site" evidence="7">
    <location>
        <position position="106"/>
    </location>
    <ligand>
        <name>Zn(2+)</name>
        <dbReference type="ChEBI" id="CHEBI:29105"/>
        <label>1</label>
    </ligand>
</feature>
<reference evidence="9" key="1">
    <citation type="submission" date="2020-10" db="EMBL/GenBank/DDBJ databases">
        <authorList>
            <person name="Kadnikov V."/>
            <person name="Beletsky A.V."/>
            <person name="Mardanov A.V."/>
            <person name="Karnachuk O.V."/>
            <person name="Ravin N.V."/>
        </authorList>
    </citation>
    <scope>NUCLEOTIDE SEQUENCE</scope>
    <source>
        <strain evidence="9">Bu02</strain>
    </source>
</reference>
<evidence type="ECO:0000256" key="3">
    <source>
        <dbReference type="ARBA" id="ARBA00022763"/>
    </source>
</evidence>
<dbReference type="FunFam" id="3.20.20.150:FF:000001">
    <property type="entry name" value="Probable endonuclease 4"/>
    <property type="match status" value="1"/>
</dbReference>
<feature type="binding site" evidence="7">
    <location>
        <position position="261"/>
    </location>
    <ligand>
        <name>Zn(2+)</name>
        <dbReference type="ChEBI" id="CHEBI:29105"/>
        <label>2</label>
    </ligand>
</feature>
<keyword evidence="2 7" id="KW-0479">Metal-binding</keyword>
<feature type="binding site" evidence="7">
    <location>
        <position position="145"/>
    </location>
    <ligand>
        <name>Zn(2+)</name>
        <dbReference type="ChEBI" id="CHEBI:29105"/>
        <label>1</label>
    </ligand>
</feature>
<dbReference type="PROSITE" id="PS51432">
    <property type="entry name" value="AP_NUCLEASE_F2_4"/>
    <property type="match status" value="1"/>
</dbReference>
<keyword evidence="7" id="KW-0540">Nuclease</keyword>
<name>A0AAT9LD77_9FIRM</name>
<protein>
    <recommendedName>
        <fullName evidence="7">Probable endonuclease 4</fullName>
        <ecNumber evidence="7">3.1.21.2</ecNumber>
    </recommendedName>
    <alternativeName>
        <fullName evidence="7">Endodeoxyribonuclease IV</fullName>
    </alternativeName>
    <alternativeName>
        <fullName evidence="7">Endonuclease IV</fullName>
    </alternativeName>
</protein>
<dbReference type="PANTHER" id="PTHR21445">
    <property type="entry name" value="ENDONUCLEASE IV ENDODEOXYRIBONUCLEASE IV"/>
    <property type="match status" value="1"/>
</dbReference>
<dbReference type="GO" id="GO:0008081">
    <property type="term" value="F:phosphoric diester hydrolase activity"/>
    <property type="evidence" value="ECO:0007669"/>
    <property type="project" value="TreeGrafter"/>
</dbReference>
<dbReference type="InterPro" id="IPR018246">
    <property type="entry name" value="AP_endonuc_F2_Zn_BS"/>
</dbReference>
<dbReference type="SUPFAM" id="SSF51658">
    <property type="entry name" value="Xylose isomerase-like"/>
    <property type="match status" value="1"/>
</dbReference>
<feature type="binding site" evidence="7">
    <location>
        <position position="181"/>
    </location>
    <ligand>
        <name>Zn(2+)</name>
        <dbReference type="ChEBI" id="CHEBI:29105"/>
        <label>3</label>
    </ligand>
</feature>
<dbReference type="EMBL" id="CP062796">
    <property type="protein sequence ID" value="QUL99036.1"/>
    <property type="molecule type" value="Genomic_DNA"/>
</dbReference>
<evidence type="ECO:0000256" key="5">
    <source>
        <dbReference type="ARBA" id="ARBA00022833"/>
    </source>
</evidence>
<dbReference type="EC" id="3.1.21.2" evidence="7"/>
<proteinExistence type="inferred from homology"/>
<evidence type="ECO:0000256" key="4">
    <source>
        <dbReference type="ARBA" id="ARBA00022801"/>
    </source>
</evidence>
<feature type="binding site" evidence="7">
    <location>
        <position position="215"/>
    </location>
    <ligand>
        <name>Zn(2+)</name>
        <dbReference type="ChEBI" id="CHEBI:29105"/>
        <label>2</label>
    </ligand>
</feature>
<dbReference type="KEGG" id="fcz:IMF26_02920"/>
<dbReference type="InterPro" id="IPR036237">
    <property type="entry name" value="Xyl_isomerase-like_sf"/>
</dbReference>
<evidence type="ECO:0000256" key="1">
    <source>
        <dbReference type="ARBA" id="ARBA00005340"/>
    </source>
</evidence>
<gene>
    <name evidence="7" type="primary">nfo</name>
    <name evidence="9" type="ORF">IMF26_02920</name>
</gene>
<organism evidence="9">
    <name type="scientific">Candidatus Fermentithermobacillus carboniphilus</name>
    <dbReference type="NCBI Taxonomy" id="3085328"/>
    <lineage>
        <taxon>Bacteria</taxon>
        <taxon>Bacillati</taxon>
        <taxon>Bacillota</taxon>
        <taxon>Candidatus Fermentithermobacillia</taxon>
        <taxon>Candidatus Fermentithermobacillales</taxon>
        <taxon>Candidatus Fermentithermobacillaceae</taxon>
        <taxon>Candidatus Fermentithermobacillus</taxon>
    </lineage>
</organism>
<dbReference type="GO" id="GO:0008270">
    <property type="term" value="F:zinc ion binding"/>
    <property type="evidence" value="ECO:0007669"/>
    <property type="project" value="UniProtKB-UniRule"/>
</dbReference>
<evidence type="ECO:0000259" key="8">
    <source>
        <dbReference type="Pfam" id="PF01261"/>
    </source>
</evidence>
<keyword evidence="5 7" id="KW-0862">Zinc</keyword>
<dbReference type="GO" id="GO:0006284">
    <property type="term" value="P:base-excision repair"/>
    <property type="evidence" value="ECO:0007669"/>
    <property type="project" value="TreeGrafter"/>
</dbReference>
<dbReference type="GO" id="GO:0003906">
    <property type="term" value="F:DNA-(apurinic or apyrimidinic site) endonuclease activity"/>
    <property type="evidence" value="ECO:0007669"/>
    <property type="project" value="TreeGrafter"/>
</dbReference>
<evidence type="ECO:0000313" key="9">
    <source>
        <dbReference type="EMBL" id="QUL99036.1"/>
    </source>
</evidence>
<sequence>MRLGIHVSIQGGMVRMAETAVELGCETVQIFSRSPRGGKAKALDPHDVVRMREIFQRHDIYPLVVHVPYFLNLASSDHEKRAYSVEVMVEDLKRTETLGGRYLVTHIGHKDRDEVPDSPDALARVLESLEEILSRYSGPVKILLENTAGQGQEIGSRFESIAALLANLPRARVGTCFDTCHAFAQGYDLSEPSAVEKVLKQFDAIIGLNTLGAIHLNDSKGDFGSRIDRHQHIGQGKIGLEGFRALINSPLLPPDIPGILETPVDSPDDDKKNVETVKRLRTV</sequence>
<dbReference type="SMART" id="SM00518">
    <property type="entry name" value="AP2Ec"/>
    <property type="match status" value="1"/>
</dbReference>
<keyword evidence="6 7" id="KW-0234">DNA repair</keyword>
<dbReference type="CDD" id="cd00019">
    <property type="entry name" value="AP2Ec"/>
    <property type="match status" value="1"/>
</dbReference>
<keyword evidence="7" id="KW-0255">Endonuclease</keyword>
<feature type="binding site" evidence="7">
    <location>
        <position position="228"/>
    </location>
    <ligand>
        <name>Zn(2+)</name>
        <dbReference type="ChEBI" id="CHEBI:29105"/>
        <label>3</label>
    </ligand>
</feature>
<comment type="function">
    <text evidence="7">Endonuclease IV plays a role in DNA repair. It cleaves phosphodiester bonds at apurinic or apyrimidinic (AP) sites, generating a 3'-hydroxyl group and a 5'-terminal sugar phosphate.</text>
</comment>
<feature type="domain" description="Xylose isomerase-like TIM barrel" evidence="8">
    <location>
        <begin position="19"/>
        <end position="274"/>
    </location>
</feature>
<comment type="similarity">
    <text evidence="1 7">Belongs to the AP endonuclease 2 family.</text>
</comment>
<dbReference type="GO" id="GO:0003677">
    <property type="term" value="F:DNA binding"/>
    <property type="evidence" value="ECO:0007669"/>
    <property type="project" value="InterPro"/>
</dbReference>
<comment type="catalytic activity">
    <reaction evidence="7">
        <text>Endonucleolytic cleavage to 5'-phosphooligonucleotide end-products.</text>
        <dbReference type="EC" id="3.1.21.2"/>
    </reaction>
</comment>
<dbReference type="HAMAP" id="MF_00152">
    <property type="entry name" value="Nfo"/>
    <property type="match status" value="1"/>
</dbReference>
<reference evidence="9" key="2">
    <citation type="journal article" date="2023" name="Biology">
        <title>Prokaryotic Life Associated with Coal-Fire Gas Vents Revealed by Metagenomics.</title>
        <authorList>
            <person name="Kadnikov V.V."/>
            <person name="Mardanov A.V."/>
            <person name="Beletsky A.V."/>
            <person name="Karnachuk O.V."/>
            <person name="Ravin N.V."/>
        </authorList>
    </citation>
    <scope>NUCLEOTIDE SEQUENCE</scope>
    <source>
        <strain evidence="9">Bu02</strain>
    </source>
</reference>
<dbReference type="InterPro" id="IPR001719">
    <property type="entry name" value="AP_endonuc_2"/>
</dbReference>
<dbReference type="AlphaFoldDB" id="A0AAT9LD77"/>
<feature type="binding site" evidence="7">
    <location>
        <position position="145"/>
    </location>
    <ligand>
        <name>Zn(2+)</name>
        <dbReference type="ChEBI" id="CHEBI:29105"/>
        <label>2</label>
    </ligand>
</feature>
<evidence type="ECO:0000256" key="7">
    <source>
        <dbReference type="HAMAP-Rule" id="MF_00152"/>
    </source>
</evidence>
<dbReference type="Pfam" id="PF01261">
    <property type="entry name" value="AP_endonuc_2"/>
    <property type="match status" value="1"/>
</dbReference>
<accession>A0AAT9LD77</accession>
<feature type="binding site" evidence="7">
    <location>
        <position position="66"/>
    </location>
    <ligand>
        <name>Zn(2+)</name>
        <dbReference type="ChEBI" id="CHEBI:29105"/>
        <label>1</label>
    </ligand>
</feature>
<evidence type="ECO:0000256" key="2">
    <source>
        <dbReference type="ARBA" id="ARBA00022723"/>
    </source>
</evidence>
<evidence type="ECO:0000256" key="6">
    <source>
        <dbReference type="ARBA" id="ARBA00023204"/>
    </source>
</evidence>
<keyword evidence="3 7" id="KW-0227">DNA damage</keyword>
<keyword evidence="4 7" id="KW-0378">Hydrolase</keyword>
<dbReference type="Gene3D" id="3.20.20.150">
    <property type="entry name" value="Divalent-metal-dependent TIM barrel enzymes"/>
    <property type="match status" value="1"/>
</dbReference>
<comment type="cofactor">
    <cofactor evidence="7">
        <name>Zn(2+)</name>
        <dbReference type="ChEBI" id="CHEBI:29105"/>
    </cofactor>
    <text evidence="7">Binds 3 Zn(2+) ions.</text>
</comment>
<dbReference type="InterPro" id="IPR013022">
    <property type="entry name" value="Xyl_isomerase-like_TIM-brl"/>
</dbReference>
<dbReference type="GO" id="GO:0008833">
    <property type="term" value="F:deoxyribonuclease IV (phage-T4-induced) activity"/>
    <property type="evidence" value="ECO:0007669"/>
    <property type="project" value="UniProtKB-UniRule"/>
</dbReference>
<feature type="binding site" evidence="7">
    <location>
        <position position="230"/>
    </location>
    <ligand>
        <name>Zn(2+)</name>
        <dbReference type="ChEBI" id="CHEBI:29105"/>
        <label>3</label>
    </ligand>
</feature>
<dbReference type="NCBIfam" id="TIGR00587">
    <property type="entry name" value="nfo"/>
    <property type="match status" value="1"/>
</dbReference>
<dbReference type="PROSITE" id="PS00731">
    <property type="entry name" value="AP_NUCLEASE_F2_3"/>
    <property type="match status" value="1"/>
</dbReference>
<feature type="binding site" evidence="7">
    <location>
        <position position="178"/>
    </location>
    <ligand>
        <name>Zn(2+)</name>
        <dbReference type="ChEBI" id="CHEBI:29105"/>
        <label>2</label>
    </ligand>
</feature>